<keyword evidence="3" id="KW-1185">Reference proteome</keyword>
<proteinExistence type="predicted"/>
<sequence length="223" mass="24641">MGLHALKHIPARTELHRESALLRCPNGHPARSLEEAEAAHANCVRARFGQLTKAKKELFSTLYCMSKYMEGGAPTQLGIFQSNSVRLTGRDSADGAVFPTFCRCNHSCRPNVVHLWRPDLQKLTILAARDIEAGEELYATYDGGQWTEKKQGTTAERRAFLQENFGFHCVCVKCKADDGTPEEAAARAAKNKKKREAAKRKAAAKKAEKAAALIDKMDDVKIA</sequence>
<dbReference type="PROSITE" id="PS50280">
    <property type="entry name" value="SET"/>
    <property type="match status" value="1"/>
</dbReference>
<dbReference type="Gene3D" id="1.25.40.10">
    <property type="entry name" value="Tetratricopeptide repeat domain"/>
    <property type="match status" value="1"/>
</dbReference>
<organism evidence="2 3">
    <name type="scientific">Tetraparma gracilis</name>
    <dbReference type="NCBI Taxonomy" id="2962635"/>
    <lineage>
        <taxon>Eukaryota</taxon>
        <taxon>Sar</taxon>
        <taxon>Stramenopiles</taxon>
        <taxon>Ochrophyta</taxon>
        <taxon>Bolidophyceae</taxon>
        <taxon>Parmales</taxon>
        <taxon>Triparmaceae</taxon>
        <taxon>Tetraparma</taxon>
    </lineage>
</organism>
<dbReference type="PANTHER" id="PTHR47332:SF4">
    <property type="entry name" value="SET DOMAIN-CONTAINING PROTEIN 5"/>
    <property type="match status" value="1"/>
</dbReference>
<dbReference type="CDD" id="cd20071">
    <property type="entry name" value="SET_SMYD"/>
    <property type="match status" value="1"/>
</dbReference>
<protein>
    <recommendedName>
        <fullName evidence="1">SET domain-containing protein</fullName>
    </recommendedName>
</protein>
<dbReference type="EMBL" id="BRYB01004469">
    <property type="protein sequence ID" value="GMI31599.1"/>
    <property type="molecule type" value="Genomic_DNA"/>
</dbReference>
<feature type="domain" description="SET" evidence="1">
    <location>
        <begin position="1"/>
        <end position="142"/>
    </location>
</feature>
<dbReference type="PANTHER" id="PTHR47332">
    <property type="entry name" value="SET DOMAIN-CONTAINING PROTEIN 5"/>
    <property type="match status" value="1"/>
</dbReference>
<evidence type="ECO:0000259" key="1">
    <source>
        <dbReference type="PROSITE" id="PS50280"/>
    </source>
</evidence>
<comment type="caution">
    <text evidence="2">The sequence shown here is derived from an EMBL/GenBank/DDBJ whole genome shotgun (WGS) entry which is preliminary data.</text>
</comment>
<dbReference type="Gene3D" id="2.170.270.10">
    <property type="entry name" value="SET domain"/>
    <property type="match status" value="1"/>
</dbReference>
<dbReference type="Proteomes" id="UP001165060">
    <property type="component" value="Unassembled WGS sequence"/>
</dbReference>
<dbReference type="SUPFAM" id="SSF82199">
    <property type="entry name" value="SET domain"/>
    <property type="match status" value="1"/>
</dbReference>
<reference evidence="2 3" key="1">
    <citation type="journal article" date="2023" name="Commun. Biol.">
        <title>Genome analysis of Parmales, the sister group of diatoms, reveals the evolutionary specialization of diatoms from phago-mixotrophs to photoautotrophs.</title>
        <authorList>
            <person name="Ban H."/>
            <person name="Sato S."/>
            <person name="Yoshikawa S."/>
            <person name="Yamada K."/>
            <person name="Nakamura Y."/>
            <person name="Ichinomiya M."/>
            <person name="Sato N."/>
            <person name="Blanc-Mathieu R."/>
            <person name="Endo H."/>
            <person name="Kuwata A."/>
            <person name="Ogata H."/>
        </authorList>
    </citation>
    <scope>NUCLEOTIDE SEQUENCE [LARGE SCALE GENOMIC DNA]</scope>
</reference>
<evidence type="ECO:0000313" key="2">
    <source>
        <dbReference type="EMBL" id="GMI31599.1"/>
    </source>
</evidence>
<evidence type="ECO:0000313" key="3">
    <source>
        <dbReference type="Proteomes" id="UP001165060"/>
    </source>
</evidence>
<dbReference type="InterPro" id="IPR053185">
    <property type="entry name" value="SET_domain_protein"/>
</dbReference>
<dbReference type="InterPro" id="IPR011990">
    <property type="entry name" value="TPR-like_helical_dom_sf"/>
</dbReference>
<dbReference type="InterPro" id="IPR001214">
    <property type="entry name" value="SET_dom"/>
</dbReference>
<accession>A0ABQ6MSV8</accession>
<dbReference type="InterPro" id="IPR046341">
    <property type="entry name" value="SET_dom_sf"/>
</dbReference>
<gene>
    <name evidence="2" type="ORF">TeGR_g1865</name>
</gene>
<dbReference type="Pfam" id="PF00856">
    <property type="entry name" value="SET"/>
    <property type="match status" value="1"/>
</dbReference>
<name>A0ABQ6MSV8_9STRA</name>